<dbReference type="InterPro" id="IPR000832">
    <property type="entry name" value="GPCR_2_secretin-like"/>
</dbReference>
<feature type="non-terminal residue" evidence="7">
    <location>
        <position position="66"/>
    </location>
</feature>
<evidence type="ECO:0000256" key="5">
    <source>
        <dbReference type="SAM" id="Phobius"/>
    </source>
</evidence>
<gene>
    <name evidence="7" type="ORF">OCBIM_22037259mg</name>
</gene>
<keyword evidence="4 5" id="KW-0472">Membrane</keyword>
<comment type="subcellular location">
    <subcellularLocation>
        <location evidence="1">Membrane</location>
        <topology evidence="1">Multi-pass membrane protein</topology>
    </subcellularLocation>
</comment>
<dbReference type="Pfam" id="PF00002">
    <property type="entry name" value="7tm_2"/>
    <property type="match status" value="1"/>
</dbReference>
<dbReference type="GO" id="GO:0016020">
    <property type="term" value="C:membrane"/>
    <property type="evidence" value="ECO:0007669"/>
    <property type="project" value="UniProtKB-SubCell"/>
</dbReference>
<keyword evidence="3 5" id="KW-1133">Transmembrane helix</keyword>
<dbReference type="PROSITE" id="PS50261">
    <property type="entry name" value="G_PROTEIN_RECEP_F2_4"/>
    <property type="match status" value="1"/>
</dbReference>
<dbReference type="InterPro" id="IPR017981">
    <property type="entry name" value="GPCR_2-like_7TM"/>
</dbReference>
<reference evidence="7" key="1">
    <citation type="submission" date="2015-07" db="EMBL/GenBank/DDBJ databases">
        <title>MeaNS - Measles Nucleotide Surveillance Program.</title>
        <authorList>
            <person name="Tran T."/>
            <person name="Druce J."/>
        </authorList>
    </citation>
    <scope>NUCLEOTIDE SEQUENCE</scope>
    <source>
        <strain evidence="7">UCB-OBI-ISO-001</strain>
        <tissue evidence="7">Gonad</tissue>
    </source>
</reference>
<evidence type="ECO:0000256" key="4">
    <source>
        <dbReference type="ARBA" id="ARBA00023136"/>
    </source>
</evidence>
<keyword evidence="2 5" id="KW-0812">Transmembrane</keyword>
<feature type="domain" description="G-protein coupled receptors family 2 profile 2" evidence="6">
    <location>
        <begin position="1"/>
        <end position="66"/>
    </location>
</feature>
<evidence type="ECO:0000256" key="3">
    <source>
        <dbReference type="ARBA" id="ARBA00022989"/>
    </source>
</evidence>
<dbReference type="Gene3D" id="1.20.1070.10">
    <property type="entry name" value="Rhodopsin 7-helix transmembrane proteins"/>
    <property type="match status" value="1"/>
</dbReference>
<feature type="transmembrane region" description="Helical" evidence="5">
    <location>
        <begin position="12"/>
        <end position="36"/>
    </location>
</feature>
<dbReference type="GO" id="GO:0007166">
    <property type="term" value="P:cell surface receptor signaling pathway"/>
    <property type="evidence" value="ECO:0007669"/>
    <property type="project" value="InterPro"/>
</dbReference>
<name>A0A0L8GAA2_OCTBM</name>
<evidence type="ECO:0000259" key="6">
    <source>
        <dbReference type="PROSITE" id="PS50261"/>
    </source>
</evidence>
<dbReference type="EMBL" id="KQ422984">
    <property type="protein sequence ID" value="KOF73828.1"/>
    <property type="molecule type" value="Genomic_DNA"/>
</dbReference>
<evidence type="ECO:0000313" key="7">
    <source>
        <dbReference type="EMBL" id="KOF73828.1"/>
    </source>
</evidence>
<feature type="non-terminal residue" evidence="7">
    <location>
        <position position="1"/>
    </location>
</feature>
<evidence type="ECO:0000256" key="2">
    <source>
        <dbReference type="ARBA" id="ARBA00022692"/>
    </source>
</evidence>
<dbReference type="GO" id="GO:0004930">
    <property type="term" value="F:G protein-coupled receptor activity"/>
    <property type="evidence" value="ECO:0007669"/>
    <property type="project" value="InterPro"/>
</dbReference>
<dbReference type="PANTHER" id="PTHR45692">
    <property type="entry name" value="G_PROTEIN_RECEP_F2_4 DOMAIN-CONTAINING PROTEIN"/>
    <property type="match status" value="1"/>
</dbReference>
<evidence type="ECO:0000256" key="1">
    <source>
        <dbReference type="ARBA" id="ARBA00004141"/>
    </source>
</evidence>
<protein>
    <recommendedName>
        <fullName evidence="6">G-protein coupled receptors family 2 profile 2 domain-containing protein</fullName>
    </recommendedName>
</protein>
<accession>A0A0L8GAA2</accession>
<sequence length="66" mass="7581">CWLSGPSFYAAILTPVVMILIFNFIMLSLVIWRLVSLQRNKRSEHKRSKVRVLGLVGLLLLLGLTW</sequence>
<proteinExistence type="predicted"/>
<dbReference type="PANTHER" id="PTHR45692:SF1">
    <property type="entry name" value="G-PROTEIN COUPLED RECEPTORS FAMILY 2 PROFILE 2 DOMAIN-CONTAINING PROTEIN"/>
    <property type="match status" value="1"/>
</dbReference>
<organism evidence="7">
    <name type="scientific">Octopus bimaculoides</name>
    <name type="common">California two-spotted octopus</name>
    <dbReference type="NCBI Taxonomy" id="37653"/>
    <lineage>
        <taxon>Eukaryota</taxon>
        <taxon>Metazoa</taxon>
        <taxon>Spiralia</taxon>
        <taxon>Lophotrochozoa</taxon>
        <taxon>Mollusca</taxon>
        <taxon>Cephalopoda</taxon>
        <taxon>Coleoidea</taxon>
        <taxon>Octopodiformes</taxon>
        <taxon>Octopoda</taxon>
        <taxon>Incirrata</taxon>
        <taxon>Octopodidae</taxon>
        <taxon>Octopus</taxon>
    </lineage>
</organism>
<dbReference type="AlphaFoldDB" id="A0A0L8GAA2"/>